<evidence type="ECO:0000313" key="4">
    <source>
        <dbReference type="Proteomes" id="UP000191024"/>
    </source>
</evidence>
<reference evidence="3 4" key="1">
    <citation type="submission" date="2016-03" db="EMBL/GenBank/DDBJ databases">
        <authorList>
            <person name="Devillers H."/>
        </authorList>
    </citation>
    <scope>NUCLEOTIDE SEQUENCE [LARGE SCALE GENOMIC DNA]</scope>
    <source>
        <strain evidence="3">CBS 11717</strain>
    </source>
</reference>
<accession>A0A1G4K8K8</accession>
<dbReference type="Proteomes" id="UP000191024">
    <property type="component" value="Chromosome G"/>
</dbReference>
<dbReference type="InterPro" id="IPR039432">
    <property type="entry name" value="SRP9_dom"/>
</dbReference>
<dbReference type="STRING" id="1230905.A0A1G4K8K8"/>
<evidence type="ECO:0000259" key="2">
    <source>
        <dbReference type="Pfam" id="PF05486"/>
    </source>
</evidence>
<evidence type="ECO:0000313" key="3">
    <source>
        <dbReference type="EMBL" id="SCV00387.1"/>
    </source>
</evidence>
<gene>
    <name evidence="3" type="ORF">LAMI_0G04720G</name>
</gene>
<dbReference type="GO" id="GO:0005786">
    <property type="term" value="C:signal recognition particle, endoplasmic reticulum targeting"/>
    <property type="evidence" value="ECO:0007669"/>
    <property type="project" value="TreeGrafter"/>
</dbReference>
<dbReference type="EMBL" id="LT598469">
    <property type="protein sequence ID" value="SCV00387.1"/>
    <property type="molecule type" value="Genomic_DNA"/>
</dbReference>
<dbReference type="GO" id="GO:0006614">
    <property type="term" value="P:SRP-dependent cotranslational protein targeting to membrane"/>
    <property type="evidence" value="ECO:0007669"/>
    <property type="project" value="InterPro"/>
</dbReference>
<name>A0A1G4K8K8_9SACH</name>
<evidence type="ECO:0000256" key="1">
    <source>
        <dbReference type="SAM" id="MobiDB-lite"/>
    </source>
</evidence>
<dbReference type="InterPro" id="IPR039914">
    <property type="entry name" value="SRP9-like"/>
</dbReference>
<feature type="region of interest" description="Disordered" evidence="1">
    <location>
        <begin position="110"/>
        <end position="133"/>
    </location>
</feature>
<dbReference type="PANTHER" id="PTHR12834">
    <property type="entry name" value="SIGNAL RECOGNITION PARTICLE 9 KDA PROTEIN"/>
    <property type="match status" value="1"/>
</dbReference>
<dbReference type="Pfam" id="PF05486">
    <property type="entry name" value="SRP9-21"/>
    <property type="match status" value="1"/>
</dbReference>
<feature type="domain" description="SRP9" evidence="2">
    <location>
        <begin position="4"/>
        <end position="75"/>
    </location>
</feature>
<organism evidence="3 4">
    <name type="scientific">Lachancea mirantina</name>
    <dbReference type="NCBI Taxonomy" id="1230905"/>
    <lineage>
        <taxon>Eukaryota</taxon>
        <taxon>Fungi</taxon>
        <taxon>Dikarya</taxon>
        <taxon>Ascomycota</taxon>
        <taxon>Saccharomycotina</taxon>
        <taxon>Saccharomycetes</taxon>
        <taxon>Saccharomycetales</taxon>
        <taxon>Saccharomycetaceae</taxon>
        <taxon>Lachancea</taxon>
    </lineage>
</organism>
<sequence>MSTKPLDTFILNSVSLLEANPSESLVSINYKNGDGHSKVHFKTHNPHLGTTFKYSTCKLKDVSRLLSALGPRGVSVTSGKIEKQRNKKKVKDVRGMSTLLVNAVVPEAVEEVSQTGASTSSKKNKKKNKNKRR</sequence>
<dbReference type="OrthoDB" id="5419752at2759"/>
<protein>
    <submittedName>
        <fullName evidence="3">LAMI_0G04720g1_1</fullName>
    </submittedName>
</protein>
<dbReference type="PANTHER" id="PTHR12834:SF12">
    <property type="entry name" value="SIGNAL RECOGNITION PARTICLE 9 KDA PROTEIN"/>
    <property type="match status" value="1"/>
</dbReference>
<keyword evidence="4" id="KW-1185">Reference proteome</keyword>
<feature type="compositionally biased region" description="Basic residues" evidence="1">
    <location>
        <begin position="122"/>
        <end position="133"/>
    </location>
</feature>
<proteinExistence type="predicted"/>
<dbReference type="AlphaFoldDB" id="A0A1G4K8K8"/>